<dbReference type="AlphaFoldDB" id="A0A1E4RNM2"/>
<protein>
    <recommendedName>
        <fullName evidence="11">Elongation factor 1 alpha-like protein</fullName>
    </recommendedName>
</protein>
<dbReference type="FunFam" id="3.40.50.300:FF:000204">
    <property type="entry name" value="Translation elongation factor Tu"/>
    <property type="match status" value="1"/>
</dbReference>
<dbReference type="InterPro" id="IPR031157">
    <property type="entry name" value="G_TR_CS"/>
</dbReference>
<evidence type="ECO:0000313" key="15">
    <source>
        <dbReference type="Proteomes" id="UP000095085"/>
    </source>
</evidence>
<dbReference type="CDD" id="cd01883">
    <property type="entry name" value="EF1_alpha"/>
    <property type="match status" value="1"/>
</dbReference>
<evidence type="ECO:0000256" key="6">
    <source>
        <dbReference type="ARBA" id="ARBA00022845"/>
    </source>
</evidence>
<dbReference type="PANTHER" id="PTHR23115">
    <property type="entry name" value="TRANSLATION FACTOR"/>
    <property type="match status" value="1"/>
</dbReference>
<evidence type="ECO:0000256" key="1">
    <source>
        <dbReference type="ARBA" id="ARBA00004496"/>
    </source>
</evidence>
<evidence type="ECO:0000256" key="2">
    <source>
        <dbReference type="ARBA" id="ARBA00007249"/>
    </source>
</evidence>
<dbReference type="InterPro" id="IPR027417">
    <property type="entry name" value="P-loop_NTPase"/>
</dbReference>
<dbReference type="InterPro" id="IPR009001">
    <property type="entry name" value="Transl_elong_EF1A/Init_IF2_C"/>
</dbReference>
<organism evidence="14 15">
    <name type="scientific">Hyphopichia burtonii NRRL Y-1933</name>
    <dbReference type="NCBI Taxonomy" id="984485"/>
    <lineage>
        <taxon>Eukaryota</taxon>
        <taxon>Fungi</taxon>
        <taxon>Dikarya</taxon>
        <taxon>Ascomycota</taxon>
        <taxon>Saccharomycotina</taxon>
        <taxon>Pichiomycetes</taxon>
        <taxon>Debaryomycetaceae</taxon>
        <taxon>Hyphopichia</taxon>
    </lineage>
</organism>
<dbReference type="InterPro" id="IPR054696">
    <property type="entry name" value="GTP-eEF1A_C"/>
</dbReference>
<dbReference type="PROSITE" id="PS00301">
    <property type="entry name" value="G_TR_1"/>
    <property type="match status" value="1"/>
</dbReference>
<dbReference type="GeneID" id="30994125"/>
<dbReference type="Gene3D" id="3.40.50.300">
    <property type="entry name" value="P-loop containing nucleotide triphosphate hydrolases"/>
    <property type="match status" value="1"/>
</dbReference>
<comment type="subunit">
    <text evidence="10">Component of the Dom34-Hbs1 complex, also named Pelota-HBS1L complex, composed of dom34 and hbs1.</text>
</comment>
<dbReference type="Pfam" id="PF00009">
    <property type="entry name" value="GTP_EFTU"/>
    <property type="match status" value="1"/>
</dbReference>
<feature type="domain" description="Tr-type G" evidence="13">
    <location>
        <begin position="169"/>
        <end position="395"/>
    </location>
</feature>
<comment type="subcellular location">
    <subcellularLocation>
        <location evidence="1">Cytoplasm</location>
    </subcellularLocation>
</comment>
<dbReference type="GO" id="GO:0070966">
    <property type="term" value="P:nuclear-transcribed mRNA catabolic process, no-go decay"/>
    <property type="evidence" value="ECO:0007669"/>
    <property type="project" value="EnsemblFungi"/>
</dbReference>
<dbReference type="GO" id="GO:0003924">
    <property type="term" value="F:GTPase activity"/>
    <property type="evidence" value="ECO:0007669"/>
    <property type="project" value="EnsemblFungi"/>
</dbReference>
<keyword evidence="15" id="KW-1185">Reference proteome</keyword>
<dbReference type="Pfam" id="PF22594">
    <property type="entry name" value="GTP-eEF1A_C"/>
    <property type="match status" value="1"/>
</dbReference>
<comment type="similarity">
    <text evidence="2">Belongs to the TRAFAC class translation factor GTPase superfamily. Classic translation factor GTPase family. EF-Tu/EF-1A subfamily.</text>
</comment>
<dbReference type="SUPFAM" id="SSF50447">
    <property type="entry name" value="Translation proteins"/>
    <property type="match status" value="1"/>
</dbReference>
<evidence type="ECO:0000256" key="12">
    <source>
        <dbReference type="SAM" id="MobiDB-lite"/>
    </source>
</evidence>
<keyword evidence="4" id="KW-0547">Nucleotide-binding</keyword>
<dbReference type="EMBL" id="KV454539">
    <property type="protein sequence ID" value="ODV68849.1"/>
    <property type="molecule type" value="Genomic_DNA"/>
</dbReference>
<accession>A0A1E4RNM2</accession>
<dbReference type="STRING" id="984485.A0A1E4RNM2"/>
<evidence type="ECO:0000256" key="5">
    <source>
        <dbReference type="ARBA" id="ARBA00022801"/>
    </source>
</evidence>
<dbReference type="PROSITE" id="PS51722">
    <property type="entry name" value="G_TR_2"/>
    <property type="match status" value="1"/>
</dbReference>
<dbReference type="InterPro" id="IPR015033">
    <property type="entry name" value="HBS1-like_N"/>
</dbReference>
<dbReference type="Pfam" id="PF08938">
    <property type="entry name" value="HBS1_N"/>
    <property type="match status" value="1"/>
</dbReference>
<dbReference type="SUPFAM" id="SSF50465">
    <property type="entry name" value="EF-Tu/eEF-1alpha/eIF2-gamma C-terminal domain"/>
    <property type="match status" value="1"/>
</dbReference>
<dbReference type="RefSeq" id="XP_020077916.1">
    <property type="nucleotide sequence ID" value="XM_020219575.1"/>
</dbReference>
<keyword evidence="8" id="KW-0342">GTP-binding</keyword>
<dbReference type="FunFam" id="2.40.30.10:FF:000070">
    <property type="entry name" value="Translation elongation factor EF-1 subunit"/>
    <property type="match status" value="1"/>
</dbReference>
<evidence type="ECO:0000256" key="11">
    <source>
        <dbReference type="ARBA" id="ARBA00074866"/>
    </source>
</evidence>
<dbReference type="SUPFAM" id="SSF52540">
    <property type="entry name" value="P-loop containing nucleoside triphosphate hydrolases"/>
    <property type="match status" value="1"/>
</dbReference>
<dbReference type="GO" id="GO:0043022">
    <property type="term" value="F:ribosome binding"/>
    <property type="evidence" value="ECO:0007669"/>
    <property type="project" value="EnsemblFungi"/>
</dbReference>
<reference evidence="15" key="1">
    <citation type="submission" date="2016-05" db="EMBL/GenBank/DDBJ databases">
        <title>Comparative genomics of biotechnologically important yeasts.</title>
        <authorList>
            <consortium name="DOE Joint Genome Institute"/>
            <person name="Riley R."/>
            <person name="Haridas S."/>
            <person name="Wolfe K.H."/>
            <person name="Lopes M.R."/>
            <person name="Hittinger C.T."/>
            <person name="Goker M."/>
            <person name="Salamov A."/>
            <person name="Wisecaver J."/>
            <person name="Long T.M."/>
            <person name="Aerts A.L."/>
            <person name="Barry K."/>
            <person name="Choi C."/>
            <person name="Clum A."/>
            <person name="Coughlan A.Y."/>
            <person name="Deshpande S."/>
            <person name="Douglass A.P."/>
            <person name="Hanson S.J."/>
            <person name="Klenk H.-P."/>
            <person name="Labutti K."/>
            <person name="Lapidus A."/>
            <person name="Lindquist E."/>
            <person name="Lipzen A."/>
            <person name="Meier-Kolthoff J.P."/>
            <person name="Ohm R.A."/>
            <person name="Otillar R.P."/>
            <person name="Pangilinan J."/>
            <person name="Peng Y."/>
            <person name="Rokas A."/>
            <person name="Rosa C.A."/>
            <person name="Scheuner C."/>
            <person name="Sibirny A.A."/>
            <person name="Slot J.C."/>
            <person name="Stielow J.B."/>
            <person name="Sun H."/>
            <person name="Kurtzman C.P."/>
            <person name="Blackwell M."/>
            <person name="Grigoriev I.V."/>
            <person name="Jeffries T.W."/>
        </authorList>
    </citation>
    <scope>NUCLEOTIDE SEQUENCE [LARGE SCALE GENOMIC DNA]</scope>
    <source>
        <strain evidence="15">NRRL Y-1933</strain>
    </source>
</reference>
<evidence type="ECO:0000256" key="7">
    <source>
        <dbReference type="ARBA" id="ARBA00022917"/>
    </source>
</evidence>
<dbReference type="PRINTS" id="PR00315">
    <property type="entry name" value="ELONGATNFCT"/>
</dbReference>
<keyword evidence="3" id="KW-0963">Cytoplasm</keyword>
<keyword evidence="5" id="KW-0378">Hydrolase</keyword>
<dbReference type="Proteomes" id="UP000095085">
    <property type="component" value="Unassembled WGS sequence"/>
</dbReference>
<dbReference type="GO" id="GO:0005737">
    <property type="term" value="C:cytoplasm"/>
    <property type="evidence" value="ECO:0007669"/>
    <property type="project" value="UniProtKB-SubCell"/>
</dbReference>
<dbReference type="InterPro" id="IPR000795">
    <property type="entry name" value="T_Tr_GTP-bd_dom"/>
</dbReference>
<name>A0A1E4RNM2_9ASCO</name>
<evidence type="ECO:0000256" key="8">
    <source>
        <dbReference type="ARBA" id="ARBA00023134"/>
    </source>
</evidence>
<dbReference type="GO" id="GO:0005525">
    <property type="term" value="F:GTP binding"/>
    <property type="evidence" value="ECO:0007669"/>
    <property type="project" value="UniProtKB-KW"/>
</dbReference>
<dbReference type="OrthoDB" id="342024at2759"/>
<keyword evidence="7" id="KW-0648">Protein biosynthesis</keyword>
<evidence type="ECO:0000256" key="9">
    <source>
        <dbReference type="ARBA" id="ARBA00049117"/>
    </source>
</evidence>
<dbReference type="InterPro" id="IPR009000">
    <property type="entry name" value="Transl_B-barrel_sf"/>
</dbReference>
<feature type="region of interest" description="Disordered" evidence="12">
    <location>
        <begin position="125"/>
        <end position="151"/>
    </location>
</feature>
<gene>
    <name evidence="14" type="ORF">HYPBUDRAFT_135529</name>
</gene>
<keyword evidence="6" id="KW-0810">Translation regulation</keyword>
<dbReference type="GO" id="GO:0070651">
    <property type="term" value="P:nonfunctional rRNA decay"/>
    <property type="evidence" value="ECO:0007669"/>
    <property type="project" value="EnsemblFungi"/>
</dbReference>
<dbReference type="Gene3D" id="2.40.30.10">
    <property type="entry name" value="Translation factors"/>
    <property type="match status" value="2"/>
</dbReference>
<dbReference type="GO" id="GO:1990533">
    <property type="term" value="C:Dom34-Hbs1 complex"/>
    <property type="evidence" value="ECO:0007669"/>
    <property type="project" value="EnsemblFungi"/>
</dbReference>
<proteinExistence type="inferred from homology"/>
<dbReference type="InterPro" id="IPR050100">
    <property type="entry name" value="TRAFAC_GTPase_members"/>
</dbReference>
<dbReference type="GO" id="GO:0072344">
    <property type="term" value="P:rescue of stalled ribosome"/>
    <property type="evidence" value="ECO:0007669"/>
    <property type="project" value="EnsemblFungi"/>
</dbReference>
<evidence type="ECO:0000259" key="13">
    <source>
        <dbReference type="PROSITE" id="PS51722"/>
    </source>
</evidence>
<evidence type="ECO:0000256" key="10">
    <source>
        <dbReference type="ARBA" id="ARBA00063537"/>
    </source>
</evidence>
<dbReference type="GO" id="GO:0045948">
    <property type="term" value="P:positive regulation of translational initiation"/>
    <property type="evidence" value="ECO:0007669"/>
    <property type="project" value="EnsemblFungi"/>
</dbReference>
<evidence type="ECO:0000313" key="14">
    <source>
        <dbReference type="EMBL" id="ODV68849.1"/>
    </source>
</evidence>
<evidence type="ECO:0000256" key="4">
    <source>
        <dbReference type="ARBA" id="ARBA00022741"/>
    </source>
</evidence>
<sequence>MAPFNDDDLADYDNSAGEEEFIEDSLNDEEYDKLYETLPKLKELIASYNNSINEMALKEALYFNYYELSDAIEELKSKLAGSIFCPLTNIELNIENVKKAKNNFEEPSPDDKILNAQKTAFEEGMNDLKISDSNKKETDQKEKLPPKPTKPFKKINIENELSTNKAYSKAHKSFVVIGHVDAGKSTLMGRLLYDLGVVDAKTINKLMREAEKSGKGSFALAWVMDQTSEERSRGVTVDICATEFETNNTIFTAIDAPGHKDFVPQMIGGVTQADIALLIVDSINGEFEAGFAMDGQTKEHTLLCKNLGIEKICVAINKLDKEHWSEERFMDIQNQLKSFLVSDVGFDSDNVFFIPISGLTGNNVVKADQSVKELGWYKGPTLIEYLEKVKISTSDLTKDPVSVVTAEEFGLAINDIYDISSSEFAVKGRILSGFIQPGETVEVSPTKEYLQVQSVKVRGQNVNIAVKGETTTISFKTNQLTNKSTDDISIGDLILKVGSLVASVNKLTARINLFNMNKPLLVGTPFVLFRNNTYVPARISKILAIDDDKKKKKKMHLVSKQKALVEIEIKGDRLLPLSKFDDSKMLGRIVIRREGSTIGAGAVVDL</sequence>
<evidence type="ECO:0000256" key="3">
    <source>
        <dbReference type="ARBA" id="ARBA00022490"/>
    </source>
</evidence>
<comment type="catalytic activity">
    <reaction evidence="9">
        <text>GTP + H2O = GDP + phosphate + H(+)</text>
        <dbReference type="Rhea" id="RHEA:19669"/>
        <dbReference type="ChEBI" id="CHEBI:15377"/>
        <dbReference type="ChEBI" id="CHEBI:15378"/>
        <dbReference type="ChEBI" id="CHEBI:37565"/>
        <dbReference type="ChEBI" id="CHEBI:43474"/>
        <dbReference type="ChEBI" id="CHEBI:58189"/>
    </reaction>
    <physiologicalReaction direction="left-to-right" evidence="9">
        <dbReference type="Rhea" id="RHEA:19670"/>
    </physiologicalReaction>
</comment>
<feature type="compositionally biased region" description="Basic and acidic residues" evidence="12">
    <location>
        <begin position="129"/>
        <end position="145"/>
    </location>
</feature>